<protein>
    <submittedName>
        <fullName evidence="6">ATP-grasp domain-containing protein</fullName>
    </submittedName>
</protein>
<dbReference type="EMBL" id="PHFL01000046">
    <property type="protein sequence ID" value="RFM24127.1"/>
    <property type="molecule type" value="Genomic_DNA"/>
</dbReference>
<dbReference type="PANTHER" id="PTHR43585:SF2">
    <property type="entry name" value="ATP-GRASP ENZYME FSQD"/>
    <property type="match status" value="1"/>
</dbReference>
<comment type="caution">
    <text evidence="6">The sequence shown here is derived from an EMBL/GenBank/DDBJ whole genome shotgun (WGS) entry which is preliminary data.</text>
</comment>
<evidence type="ECO:0000313" key="7">
    <source>
        <dbReference type="Proteomes" id="UP000266389"/>
    </source>
</evidence>
<proteinExistence type="predicted"/>
<dbReference type="Proteomes" id="UP000266389">
    <property type="component" value="Unassembled WGS sequence"/>
</dbReference>
<gene>
    <name evidence="6" type="ORF">D0433_07490</name>
</gene>
<dbReference type="InterPro" id="IPR003806">
    <property type="entry name" value="ATP-grasp_PylC-type"/>
</dbReference>
<dbReference type="SUPFAM" id="SSF56059">
    <property type="entry name" value="Glutathione synthetase ATP-binding domain-like"/>
    <property type="match status" value="1"/>
</dbReference>
<dbReference type="Gene3D" id="3.30.470.20">
    <property type="entry name" value="ATP-grasp fold, B domain"/>
    <property type="match status" value="1"/>
</dbReference>
<keyword evidence="3 4" id="KW-0067">ATP-binding</keyword>
<dbReference type="PANTHER" id="PTHR43585">
    <property type="entry name" value="FUMIPYRROLE BIOSYNTHESIS PROTEIN C"/>
    <property type="match status" value="1"/>
</dbReference>
<reference evidence="6 7" key="1">
    <citation type="journal article" date="2011" name="ISME J.">
        <title>Community ecology of hot spring cyanobacterial mats: predominant populations and their functional potential.</title>
        <authorList>
            <person name="Klatt C.G."/>
            <person name="Wood J.M."/>
            <person name="Rusch D.B."/>
            <person name="Bateson M.M."/>
            <person name="Hamamura N."/>
            <person name="Heidelberg J.F."/>
            <person name="Grossman A.R."/>
            <person name="Bhaya D."/>
            <person name="Cohan F.M."/>
            <person name="Kuhl M."/>
            <person name="Bryant D.A."/>
            <person name="Ward D.M."/>
        </authorList>
    </citation>
    <scope>NUCLEOTIDE SEQUENCE [LARGE SCALE GENOMIC DNA]</scope>
    <source>
        <strain evidence="6">OS</strain>
    </source>
</reference>
<dbReference type="AlphaFoldDB" id="A0A395M034"/>
<evidence type="ECO:0000256" key="2">
    <source>
        <dbReference type="ARBA" id="ARBA00022741"/>
    </source>
</evidence>
<evidence type="ECO:0000256" key="3">
    <source>
        <dbReference type="ARBA" id="ARBA00022840"/>
    </source>
</evidence>
<sequence length="494" mass="55094">MDSSSVCHAEHVPSCHAEQKRSIHTGWRADVWTASSLFLAKISLRPRIEVALSTLACMRVPVAFLLVLALPICKSFYCYISETLSTACMPVVVFVAPLCNAAALASLEALAKQPDISLGVISHFPQEQLPLHIRLRLAAHWQTASALNTAELLYAAEKMHTYFGKIDVLLSTNEHVQEALALIREKFGIAGMRPDVAHNFRDKARMKQRFFEHQIPCARFQRLTSRQAAYDFVEQVGFPIILKPLCGAGSVSTFFVDSYAQLEPALAQLNPSEWNVALAEEFISGAEHSLETVMHHGRAVWQSVSRYLPNALDVMQNAWIQWRIIVPNAAEQVAYSDIRHAGQAALSCLGLETGISHLEWFRRPDARFAISEVGARPPGAQILTLHSRAFDCNLYEEWIRLMVYDQFSVPTQRYACGVAFLRAQGYGVIKHITGLDEVMRECSALITDVQPPKLHATPTGTYEGDGFIIVRHEETAKVEQALEYIINTVRVTLG</sequence>
<dbReference type="InterPro" id="IPR052032">
    <property type="entry name" value="ATP-dep_AA_Ligase"/>
</dbReference>
<dbReference type="InterPro" id="IPR011761">
    <property type="entry name" value="ATP-grasp"/>
</dbReference>
<keyword evidence="1" id="KW-0436">Ligase</keyword>
<accession>A0A395M034</accession>
<evidence type="ECO:0000256" key="1">
    <source>
        <dbReference type="ARBA" id="ARBA00022598"/>
    </source>
</evidence>
<evidence type="ECO:0000313" key="6">
    <source>
        <dbReference type="EMBL" id="RFM24127.1"/>
    </source>
</evidence>
<dbReference type="GO" id="GO:0016874">
    <property type="term" value="F:ligase activity"/>
    <property type="evidence" value="ECO:0007669"/>
    <property type="project" value="UniProtKB-KW"/>
</dbReference>
<dbReference type="GO" id="GO:0005524">
    <property type="term" value="F:ATP binding"/>
    <property type="evidence" value="ECO:0007669"/>
    <property type="project" value="UniProtKB-UniRule"/>
</dbReference>
<evidence type="ECO:0000256" key="4">
    <source>
        <dbReference type="PROSITE-ProRule" id="PRU00409"/>
    </source>
</evidence>
<feature type="domain" description="ATP-grasp" evidence="5">
    <location>
        <begin position="207"/>
        <end position="403"/>
    </location>
</feature>
<dbReference type="InterPro" id="IPR013815">
    <property type="entry name" value="ATP_grasp_subdomain_1"/>
</dbReference>
<organism evidence="6 7">
    <name type="scientific">Candidatus Thermochlorobacter aerophilus</name>
    <dbReference type="NCBI Taxonomy" id="1868324"/>
    <lineage>
        <taxon>Bacteria</taxon>
        <taxon>Pseudomonadati</taxon>
        <taxon>Chlorobiota</taxon>
        <taxon>Chlorobiia</taxon>
        <taxon>Chlorobiales</taxon>
        <taxon>Candidatus Thermochlorobacteriaceae</taxon>
        <taxon>Candidatus Thermochlorobacter</taxon>
    </lineage>
</organism>
<dbReference type="Gene3D" id="3.30.1490.20">
    <property type="entry name" value="ATP-grasp fold, A domain"/>
    <property type="match status" value="1"/>
</dbReference>
<dbReference type="Gene3D" id="3.40.50.20">
    <property type="match status" value="1"/>
</dbReference>
<dbReference type="GO" id="GO:0046872">
    <property type="term" value="F:metal ion binding"/>
    <property type="evidence" value="ECO:0007669"/>
    <property type="project" value="InterPro"/>
</dbReference>
<dbReference type="PROSITE" id="PS50975">
    <property type="entry name" value="ATP_GRASP"/>
    <property type="match status" value="1"/>
</dbReference>
<dbReference type="Pfam" id="PF02655">
    <property type="entry name" value="ATP-grasp_3"/>
    <property type="match status" value="1"/>
</dbReference>
<evidence type="ECO:0000259" key="5">
    <source>
        <dbReference type="PROSITE" id="PS50975"/>
    </source>
</evidence>
<keyword evidence="2 4" id="KW-0547">Nucleotide-binding</keyword>
<name>A0A395M034_9BACT</name>